<evidence type="ECO:0000313" key="12">
    <source>
        <dbReference type="EMBL" id="EKC52146.1"/>
    </source>
</evidence>
<evidence type="ECO:0000256" key="6">
    <source>
        <dbReference type="ARBA" id="ARBA00022833"/>
    </source>
</evidence>
<dbReference type="InterPro" id="IPR008915">
    <property type="entry name" value="Peptidase_M50"/>
</dbReference>
<evidence type="ECO:0000256" key="5">
    <source>
        <dbReference type="ARBA" id="ARBA00022801"/>
    </source>
</evidence>
<reference evidence="12" key="1">
    <citation type="journal article" date="2013" name="Environ. Microbiol.">
        <title>Microbiota from the distal guts of lean and obese adolescents exhibit partial functional redundancy besides clear differences in community structure.</title>
        <authorList>
            <person name="Ferrer M."/>
            <person name="Ruiz A."/>
            <person name="Lanza F."/>
            <person name="Haange S.B."/>
            <person name="Oberbach A."/>
            <person name="Till H."/>
            <person name="Bargiela R."/>
            <person name="Campoy C."/>
            <person name="Segura M.T."/>
            <person name="Richter M."/>
            <person name="von Bergen M."/>
            <person name="Seifert J."/>
            <person name="Suarez A."/>
        </authorList>
    </citation>
    <scope>NUCLEOTIDE SEQUENCE</scope>
</reference>
<dbReference type="InterPro" id="IPR004387">
    <property type="entry name" value="Pept_M50_Zn"/>
</dbReference>
<evidence type="ECO:0000256" key="1">
    <source>
        <dbReference type="ARBA" id="ARBA00001947"/>
    </source>
</evidence>
<keyword evidence="7 10" id="KW-1133">Transmembrane helix</keyword>
<evidence type="ECO:0000256" key="8">
    <source>
        <dbReference type="ARBA" id="ARBA00023049"/>
    </source>
</evidence>
<evidence type="ECO:0000256" key="4">
    <source>
        <dbReference type="ARBA" id="ARBA00022692"/>
    </source>
</evidence>
<evidence type="ECO:0000259" key="11">
    <source>
        <dbReference type="Pfam" id="PF02163"/>
    </source>
</evidence>
<dbReference type="GO" id="GO:0006508">
    <property type="term" value="P:proteolysis"/>
    <property type="evidence" value="ECO:0007669"/>
    <property type="project" value="UniProtKB-KW"/>
</dbReference>
<dbReference type="PANTHER" id="PTHR42837:SF2">
    <property type="entry name" value="MEMBRANE METALLOPROTEASE ARASP2, CHLOROPLASTIC-RELATED"/>
    <property type="match status" value="1"/>
</dbReference>
<keyword evidence="3 12" id="KW-0645">Protease</keyword>
<feature type="non-terminal residue" evidence="12">
    <location>
        <position position="1"/>
    </location>
</feature>
<keyword evidence="6" id="KW-0862">Zinc</keyword>
<feature type="domain" description="Peptidase M50" evidence="11">
    <location>
        <begin position="35"/>
        <end position="220"/>
    </location>
</feature>
<feature type="transmembrane region" description="Helical" evidence="10">
    <location>
        <begin position="45"/>
        <end position="68"/>
    </location>
</feature>
<evidence type="ECO:0000256" key="10">
    <source>
        <dbReference type="SAM" id="Phobius"/>
    </source>
</evidence>
<comment type="caution">
    <text evidence="12">The sequence shown here is derived from an EMBL/GenBank/DDBJ whole genome shotgun (WGS) entry which is preliminary data.</text>
</comment>
<dbReference type="GO" id="GO:0004222">
    <property type="term" value="F:metalloendopeptidase activity"/>
    <property type="evidence" value="ECO:0007669"/>
    <property type="project" value="InterPro"/>
</dbReference>
<accession>K1SXY4</accession>
<dbReference type="Pfam" id="PF02163">
    <property type="entry name" value="Peptidase_M50"/>
    <property type="match status" value="1"/>
</dbReference>
<evidence type="ECO:0000256" key="9">
    <source>
        <dbReference type="ARBA" id="ARBA00023136"/>
    </source>
</evidence>
<gene>
    <name evidence="12" type="ORF">LEA_17041</name>
</gene>
<dbReference type="InterPro" id="IPR036034">
    <property type="entry name" value="PDZ_sf"/>
</dbReference>
<evidence type="ECO:0000256" key="2">
    <source>
        <dbReference type="ARBA" id="ARBA00004141"/>
    </source>
</evidence>
<keyword evidence="9 10" id="KW-0472">Membrane</keyword>
<keyword evidence="8 12" id="KW-0482">Metalloprotease</keyword>
<feature type="non-terminal residue" evidence="12">
    <location>
        <position position="221"/>
    </location>
</feature>
<proteinExistence type="predicted"/>
<keyword evidence="5" id="KW-0378">Hydrolase</keyword>
<evidence type="ECO:0000256" key="7">
    <source>
        <dbReference type="ARBA" id="ARBA00022989"/>
    </source>
</evidence>
<keyword evidence="4 10" id="KW-0812">Transmembrane</keyword>
<dbReference type="EMBL" id="AJWY01011659">
    <property type="protein sequence ID" value="EKC52146.1"/>
    <property type="molecule type" value="Genomic_DNA"/>
</dbReference>
<dbReference type="Gene3D" id="2.30.42.10">
    <property type="match status" value="1"/>
</dbReference>
<dbReference type="AlphaFoldDB" id="K1SXY4"/>
<name>K1SXY4_9ZZZZ</name>
<dbReference type="SUPFAM" id="SSF50156">
    <property type="entry name" value="PDZ domain-like"/>
    <property type="match status" value="1"/>
</dbReference>
<protein>
    <submittedName>
        <fullName evidence="12">RIP metalloprotease RseP</fullName>
    </submittedName>
</protein>
<dbReference type="PANTHER" id="PTHR42837">
    <property type="entry name" value="REGULATOR OF SIGMA-E PROTEASE RSEP"/>
    <property type="match status" value="1"/>
</dbReference>
<comment type="cofactor">
    <cofactor evidence="1">
        <name>Zn(2+)</name>
        <dbReference type="ChEBI" id="CHEBI:29105"/>
    </cofactor>
</comment>
<organism evidence="12">
    <name type="scientific">human gut metagenome</name>
    <dbReference type="NCBI Taxonomy" id="408170"/>
    <lineage>
        <taxon>unclassified sequences</taxon>
        <taxon>metagenomes</taxon>
        <taxon>organismal metagenomes</taxon>
    </lineage>
</organism>
<sequence length="221" mass="24305">QERAEPAKKQDAAAASVHTYDPHAPLFPLTVDGKSFVEASPWQRFFVIAAGALMNFVLGFILLLVLVASGNAVTSKIIYDFQGENPKSQASGLQVNDEIMAVNRHFCFTAEDVMYELQRTENDTATITVLRDGKLVTLPQVQFDSTTNADGTTSMVLDFRVYGIEKTPRSVVHGAARYFCYYARVILRGFLDLFTGRVGVNELSGPVGIVNAVNEAVKYGW</sequence>
<evidence type="ECO:0000256" key="3">
    <source>
        <dbReference type="ARBA" id="ARBA00022670"/>
    </source>
</evidence>
<comment type="subcellular location">
    <subcellularLocation>
        <location evidence="2">Membrane</location>
        <topology evidence="2">Multi-pass membrane protein</topology>
    </subcellularLocation>
</comment>
<dbReference type="GO" id="GO:0016020">
    <property type="term" value="C:membrane"/>
    <property type="evidence" value="ECO:0007669"/>
    <property type="project" value="UniProtKB-SubCell"/>
</dbReference>